<sequence>MAHQDGDLRAALESKGVKPMQAFVASLIAAFREVGVLNFGVVYMATEKVGKRLAAIYGREDSPAKSLTKVVEMLELGEFKVEEQEGGLVFAMRSESCRLCPRRVGGLELPGKLCPLPGLLSGFAGVPAELDVKRDGEYCVIRLKR</sequence>
<comment type="caution">
    <text evidence="2">The sequence shown here is derived from an EMBL/GenBank/DDBJ whole genome shotgun (WGS) entry which is preliminary data.</text>
</comment>
<name>A0A7J3X5H9_THEPE</name>
<reference evidence="2" key="1">
    <citation type="journal article" date="2020" name="mSystems">
        <title>Genome- and Community-Level Interaction Insights into Carbon Utilization and Element Cycling Functions of Hydrothermarchaeota in Hydrothermal Sediment.</title>
        <authorList>
            <person name="Zhou Z."/>
            <person name="Liu Y."/>
            <person name="Xu W."/>
            <person name="Pan J."/>
            <person name="Luo Z.H."/>
            <person name="Li M."/>
        </authorList>
    </citation>
    <scope>NUCLEOTIDE SEQUENCE [LARGE SCALE GENOMIC DNA]</scope>
    <source>
        <strain evidence="2">SpSt-1125</strain>
    </source>
</reference>
<evidence type="ECO:0000256" key="1">
    <source>
        <dbReference type="SAM" id="Phobius"/>
    </source>
</evidence>
<keyword evidence="1" id="KW-1133">Transmembrane helix</keyword>
<keyword evidence="1" id="KW-0812">Transmembrane</keyword>
<proteinExistence type="predicted"/>
<evidence type="ECO:0008006" key="3">
    <source>
        <dbReference type="Google" id="ProtNLM"/>
    </source>
</evidence>
<gene>
    <name evidence="2" type="ORF">ENM88_01785</name>
</gene>
<accession>A0A7J3X5H9</accession>
<keyword evidence="1" id="KW-0472">Membrane</keyword>
<dbReference type="AlphaFoldDB" id="A0A7J3X5H9"/>
<feature type="transmembrane region" description="Helical" evidence="1">
    <location>
        <begin position="20"/>
        <end position="43"/>
    </location>
</feature>
<evidence type="ECO:0000313" key="2">
    <source>
        <dbReference type="EMBL" id="HHP04468.1"/>
    </source>
</evidence>
<organism evidence="2">
    <name type="scientific">Thermofilum pendens</name>
    <dbReference type="NCBI Taxonomy" id="2269"/>
    <lineage>
        <taxon>Archaea</taxon>
        <taxon>Thermoproteota</taxon>
        <taxon>Thermoprotei</taxon>
        <taxon>Thermofilales</taxon>
        <taxon>Thermofilaceae</taxon>
        <taxon>Thermofilum</taxon>
    </lineage>
</organism>
<dbReference type="EMBL" id="DRZM01000059">
    <property type="protein sequence ID" value="HHP04468.1"/>
    <property type="molecule type" value="Genomic_DNA"/>
</dbReference>
<protein>
    <recommendedName>
        <fullName evidence="3">Metanogen output domain-containing protein</fullName>
    </recommendedName>
</protein>